<dbReference type="Gene3D" id="3.40.50.10140">
    <property type="entry name" value="Toll/interleukin-1 receptor homology (TIR) domain"/>
    <property type="match status" value="1"/>
</dbReference>
<dbReference type="InterPro" id="IPR007110">
    <property type="entry name" value="Ig-like_dom"/>
</dbReference>
<evidence type="ECO:0000256" key="4">
    <source>
        <dbReference type="ARBA" id="ARBA00023157"/>
    </source>
</evidence>
<dbReference type="GO" id="GO:0016787">
    <property type="term" value="F:hydrolase activity"/>
    <property type="evidence" value="ECO:0007669"/>
    <property type="project" value="UniProtKB-KW"/>
</dbReference>
<dbReference type="PROSITE" id="PS50835">
    <property type="entry name" value="IG_LIKE"/>
    <property type="match status" value="1"/>
</dbReference>
<feature type="transmembrane region" description="Helical" evidence="8">
    <location>
        <begin position="409"/>
        <end position="430"/>
    </location>
</feature>
<reference evidence="11" key="2">
    <citation type="submission" date="2025-09" db="UniProtKB">
        <authorList>
            <consortium name="Ensembl"/>
        </authorList>
    </citation>
    <scope>IDENTIFICATION</scope>
</reference>
<dbReference type="SUPFAM" id="SSF48726">
    <property type="entry name" value="Immunoglobulin"/>
    <property type="match status" value="2"/>
</dbReference>
<keyword evidence="8" id="KW-0812">Transmembrane</keyword>
<keyword evidence="8" id="KW-1133">Transmembrane helix</keyword>
<dbReference type="InterPro" id="IPR013783">
    <property type="entry name" value="Ig-like_fold"/>
</dbReference>
<dbReference type="PANTHER" id="PTHR11890:SF26">
    <property type="entry name" value="INTERLEUKIN-1 RECEPTOR TYPE 1"/>
    <property type="match status" value="1"/>
</dbReference>
<evidence type="ECO:0000256" key="5">
    <source>
        <dbReference type="ARBA" id="ARBA00023180"/>
    </source>
</evidence>
<feature type="domain" description="Ig-like" evidence="10">
    <location>
        <begin position="305"/>
        <end position="389"/>
    </location>
</feature>
<dbReference type="GeneTree" id="ENSGT01090000259985"/>
<evidence type="ECO:0000256" key="7">
    <source>
        <dbReference type="SAM" id="MobiDB-lite"/>
    </source>
</evidence>
<feature type="domain" description="TIR" evidence="9">
    <location>
        <begin position="452"/>
        <end position="633"/>
    </location>
</feature>
<feature type="compositionally biased region" description="Low complexity" evidence="7">
    <location>
        <begin position="68"/>
        <end position="80"/>
    </location>
</feature>
<dbReference type="PANTHER" id="PTHR11890">
    <property type="entry name" value="INTERLEUKIN-1 RECEPTOR FAMILY MEMBER"/>
    <property type="match status" value="1"/>
</dbReference>
<organism evidence="11 12">
    <name type="scientific">Cyprinus carpio carpio</name>
    <dbReference type="NCBI Taxonomy" id="630221"/>
    <lineage>
        <taxon>Eukaryota</taxon>
        <taxon>Metazoa</taxon>
        <taxon>Chordata</taxon>
        <taxon>Craniata</taxon>
        <taxon>Vertebrata</taxon>
        <taxon>Euteleostomi</taxon>
        <taxon>Actinopterygii</taxon>
        <taxon>Neopterygii</taxon>
        <taxon>Teleostei</taxon>
        <taxon>Ostariophysi</taxon>
        <taxon>Cypriniformes</taxon>
        <taxon>Cyprinidae</taxon>
        <taxon>Cyprininae</taxon>
        <taxon>Cyprinus</taxon>
    </lineage>
</organism>
<proteinExistence type="inferred from homology"/>
<dbReference type="PRINTS" id="PR01537">
    <property type="entry name" value="INTRLKN1R1F"/>
</dbReference>
<dbReference type="InterPro" id="IPR000157">
    <property type="entry name" value="TIR_dom"/>
</dbReference>
<name>A0A9J7YKD1_CYPCA</name>
<dbReference type="Ensembl" id="ENSCCRT00000192152.1">
    <property type="protein sequence ID" value="ENSCCRP00000120297.1"/>
    <property type="gene ID" value="ENSCCRG00000025162.2"/>
</dbReference>
<reference evidence="11" key="1">
    <citation type="submission" date="2025-08" db="UniProtKB">
        <authorList>
            <consortium name="Ensembl"/>
        </authorList>
    </citation>
    <scope>IDENTIFICATION</scope>
</reference>
<evidence type="ECO:0000256" key="2">
    <source>
        <dbReference type="ARBA" id="ARBA00022801"/>
    </source>
</evidence>
<dbReference type="InterPro" id="IPR015621">
    <property type="entry name" value="IL-1_rcpt_fam"/>
</dbReference>
<evidence type="ECO:0000256" key="3">
    <source>
        <dbReference type="ARBA" id="ARBA00023027"/>
    </source>
</evidence>
<sequence length="647" mass="71887">MLTYFPVFSSCGGRGAGRSEPLSQTAAALHSVVALQPGGAGLGRAADGSVPSAGGGLHERGAAGAGGDPPAAAPASRRAPSQGQTGSSAGLEEKEEEDMQSRKPEMSAFYFLWTLLSTLWIAGSEMHNTNLRSYTISAGLAFKLECSEMQNMTWRRVPDQRLESIRGINIRGNALWFLPANLSHSGSYSCLSRIGNETWKTIFEVSVENKTCPSLNRKDEVMSTKEITCLLPYIFEIDPQAQVTWRNNCHPLNVTNSKVFPINRSRDMIGLYTCFVSFTFEGQNYSAAQTTEVYSLSMGYVVTKPEMIYPKDETQKVKLGESYTLNCKALVGKNDNGETLIYWHKGLKLLDYNTSIVKEGERDYLLSVVYIPEVTEEYLYTNLTCVVQHPAGSAFGRVFLIPASQNERYYWIGLGLVALLILLCAVVFLFRVDLVLAYRAVSSSATKSSDGKWYDAYVSYLHGVQHGSTSAATFALDFLPAVLEDLYGYKLFISGRDELPGEAVHEVIADTMSRSRRLIIVLTSQSCVLPQTDTTKSILPDKLPISDHDVQLKATNTSSDQIWASYEQRVGLYDALVKQGLKVILVQVEDGVEEALLPESLRYIIRTKGILRWRQNASHWGNRSFLKHMRYQMPPAKRRKSQELMVI</sequence>
<keyword evidence="6" id="KW-0393">Immunoglobulin domain</keyword>
<keyword evidence="12" id="KW-1185">Reference proteome</keyword>
<evidence type="ECO:0000256" key="1">
    <source>
        <dbReference type="ARBA" id="ARBA00009752"/>
    </source>
</evidence>
<accession>A0A9J7YKD1</accession>
<dbReference type="InterPro" id="IPR035897">
    <property type="entry name" value="Toll_tir_struct_dom_sf"/>
</dbReference>
<keyword evidence="2" id="KW-0378">Hydrolase</keyword>
<comment type="similarity">
    <text evidence="1">Belongs to the interleukin-1 receptor family.</text>
</comment>
<dbReference type="AlphaFoldDB" id="A0A9J7YKD1"/>
<evidence type="ECO:0000259" key="9">
    <source>
        <dbReference type="PROSITE" id="PS50104"/>
    </source>
</evidence>
<dbReference type="SMART" id="SM00409">
    <property type="entry name" value="IG"/>
    <property type="match status" value="2"/>
</dbReference>
<keyword evidence="4" id="KW-1015">Disulfide bond</keyword>
<dbReference type="PROSITE" id="PS50104">
    <property type="entry name" value="TIR"/>
    <property type="match status" value="1"/>
</dbReference>
<keyword evidence="8" id="KW-0472">Membrane</keyword>
<evidence type="ECO:0000259" key="10">
    <source>
        <dbReference type="PROSITE" id="PS50835"/>
    </source>
</evidence>
<dbReference type="SMART" id="SM00255">
    <property type="entry name" value="TIR"/>
    <property type="match status" value="1"/>
</dbReference>
<keyword evidence="5" id="KW-0325">Glycoprotein</keyword>
<evidence type="ECO:0000256" key="8">
    <source>
        <dbReference type="SAM" id="Phobius"/>
    </source>
</evidence>
<protein>
    <recommendedName>
        <fullName evidence="13">Interleukin-1 receptor type 1</fullName>
    </recommendedName>
</protein>
<dbReference type="SUPFAM" id="SSF52200">
    <property type="entry name" value="Toll/Interleukin receptor TIR domain"/>
    <property type="match status" value="1"/>
</dbReference>
<evidence type="ECO:0000256" key="6">
    <source>
        <dbReference type="ARBA" id="ARBA00023319"/>
    </source>
</evidence>
<dbReference type="InterPro" id="IPR036179">
    <property type="entry name" value="Ig-like_dom_sf"/>
</dbReference>
<dbReference type="Gene3D" id="2.60.40.10">
    <property type="entry name" value="Immunoglobulins"/>
    <property type="match status" value="3"/>
</dbReference>
<keyword evidence="3" id="KW-0520">NAD</keyword>
<dbReference type="InterPro" id="IPR003599">
    <property type="entry name" value="Ig_sub"/>
</dbReference>
<dbReference type="Pfam" id="PF01582">
    <property type="entry name" value="TIR"/>
    <property type="match status" value="1"/>
</dbReference>
<evidence type="ECO:0008006" key="13">
    <source>
        <dbReference type="Google" id="ProtNLM"/>
    </source>
</evidence>
<dbReference type="GO" id="GO:0007165">
    <property type="term" value="P:signal transduction"/>
    <property type="evidence" value="ECO:0007669"/>
    <property type="project" value="InterPro"/>
</dbReference>
<feature type="region of interest" description="Disordered" evidence="7">
    <location>
        <begin position="44"/>
        <end position="100"/>
    </location>
</feature>
<dbReference type="Proteomes" id="UP001108240">
    <property type="component" value="Unplaced"/>
</dbReference>
<evidence type="ECO:0000313" key="12">
    <source>
        <dbReference type="Proteomes" id="UP001108240"/>
    </source>
</evidence>
<evidence type="ECO:0000313" key="11">
    <source>
        <dbReference type="Ensembl" id="ENSCCRP00000120297.1"/>
    </source>
</evidence>